<keyword evidence="1" id="KW-1133">Transmembrane helix</keyword>
<name>A0A1H9EN48_9ACTN</name>
<keyword evidence="1" id="KW-0472">Membrane</keyword>
<feature type="transmembrane region" description="Helical" evidence="1">
    <location>
        <begin position="60"/>
        <end position="79"/>
    </location>
</feature>
<dbReference type="AlphaFoldDB" id="A0A1H9EN48"/>
<evidence type="ECO:0000313" key="3">
    <source>
        <dbReference type="Proteomes" id="UP000199055"/>
    </source>
</evidence>
<accession>A0A1H9EN48</accession>
<feature type="transmembrane region" description="Helical" evidence="1">
    <location>
        <begin position="129"/>
        <end position="151"/>
    </location>
</feature>
<protein>
    <submittedName>
        <fullName evidence="2">Uncharacterized protein</fullName>
    </submittedName>
</protein>
<feature type="transmembrane region" description="Helical" evidence="1">
    <location>
        <begin position="91"/>
        <end position="109"/>
    </location>
</feature>
<evidence type="ECO:0000256" key="1">
    <source>
        <dbReference type="SAM" id="Phobius"/>
    </source>
</evidence>
<dbReference type="Proteomes" id="UP000199055">
    <property type="component" value="Unassembled WGS sequence"/>
</dbReference>
<sequence>MTDVTVGRAGRPRQVDAAFALSLAALAVQVAVWVLGSFVVSPTGLEELRGELGRDGAARQLAVSAVVLAVLGALWLLFCFKMRAGDGRARIALTAVGVLSGLFFLNSLSTDGFRWSAGGGIGDLLLTDLLPDLLVAGTIVLMFLPASNAYFSAERRAER</sequence>
<keyword evidence="1" id="KW-0812">Transmembrane</keyword>
<keyword evidence="3" id="KW-1185">Reference proteome</keyword>
<dbReference type="RefSeq" id="WP_143071769.1">
    <property type="nucleotide sequence ID" value="NZ_FOET01000005.1"/>
</dbReference>
<dbReference type="STRING" id="403935.SAMN05216481_105187"/>
<organism evidence="2 3">
    <name type="scientific">Streptomyces radiopugnans</name>
    <dbReference type="NCBI Taxonomy" id="403935"/>
    <lineage>
        <taxon>Bacteria</taxon>
        <taxon>Bacillati</taxon>
        <taxon>Actinomycetota</taxon>
        <taxon>Actinomycetes</taxon>
        <taxon>Kitasatosporales</taxon>
        <taxon>Streptomycetaceae</taxon>
        <taxon>Streptomyces</taxon>
    </lineage>
</organism>
<dbReference type="EMBL" id="FOET01000005">
    <property type="protein sequence ID" value="SEQ26438.1"/>
    <property type="molecule type" value="Genomic_DNA"/>
</dbReference>
<gene>
    <name evidence="2" type="ORF">SAMN05216481_105187</name>
</gene>
<evidence type="ECO:0000313" key="2">
    <source>
        <dbReference type="EMBL" id="SEQ26438.1"/>
    </source>
</evidence>
<reference evidence="2 3" key="1">
    <citation type="submission" date="2016-10" db="EMBL/GenBank/DDBJ databases">
        <authorList>
            <person name="de Groot N.N."/>
        </authorList>
    </citation>
    <scope>NUCLEOTIDE SEQUENCE [LARGE SCALE GENOMIC DNA]</scope>
    <source>
        <strain evidence="2 3">CGMCC 4.3519</strain>
    </source>
</reference>
<feature type="transmembrane region" description="Helical" evidence="1">
    <location>
        <begin position="18"/>
        <end position="40"/>
    </location>
</feature>
<proteinExistence type="predicted"/>